<proteinExistence type="predicted"/>
<evidence type="ECO:0000259" key="2">
    <source>
        <dbReference type="PROSITE" id="PS50994"/>
    </source>
</evidence>
<feature type="region of interest" description="Disordered" evidence="1">
    <location>
        <begin position="605"/>
        <end position="679"/>
    </location>
</feature>
<dbReference type="InterPro" id="IPR015378">
    <property type="entry name" value="Transposase-like_Mu_C"/>
</dbReference>
<dbReference type="Proteomes" id="UP001560267">
    <property type="component" value="Unassembled WGS sequence"/>
</dbReference>
<dbReference type="PANTHER" id="PTHR35004:SF6">
    <property type="entry name" value="TRANSPOSASE"/>
    <property type="match status" value="1"/>
</dbReference>
<evidence type="ECO:0000256" key="1">
    <source>
        <dbReference type="SAM" id="MobiDB-lite"/>
    </source>
</evidence>
<dbReference type="InterPro" id="IPR001584">
    <property type="entry name" value="Integrase_cat-core"/>
</dbReference>
<name>A0ABV3Y4G9_9ACTN</name>
<keyword evidence="4" id="KW-1185">Reference proteome</keyword>
<feature type="domain" description="Integrase catalytic" evidence="2">
    <location>
        <begin position="240"/>
        <end position="476"/>
    </location>
</feature>
<organism evidence="3 4">
    <name type="scientific">Ferrimicrobium acidiphilum</name>
    <dbReference type="NCBI Taxonomy" id="121039"/>
    <lineage>
        <taxon>Bacteria</taxon>
        <taxon>Bacillati</taxon>
        <taxon>Actinomycetota</taxon>
        <taxon>Acidimicrobiia</taxon>
        <taxon>Acidimicrobiales</taxon>
        <taxon>Acidimicrobiaceae</taxon>
        <taxon>Ferrimicrobium</taxon>
    </lineage>
</organism>
<accession>A0ABV3Y4G9</accession>
<dbReference type="SUPFAM" id="SSF53098">
    <property type="entry name" value="Ribonuclease H-like"/>
    <property type="match status" value="1"/>
</dbReference>
<evidence type="ECO:0000313" key="4">
    <source>
        <dbReference type="Proteomes" id="UP001560267"/>
    </source>
</evidence>
<dbReference type="Pfam" id="PF09299">
    <property type="entry name" value="Mu-transpos_C"/>
    <property type="match status" value="1"/>
</dbReference>
<dbReference type="EMBL" id="JBFSHR010000054">
    <property type="protein sequence ID" value="MEX6430462.1"/>
    <property type="molecule type" value="Genomic_DNA"/>
</dbReference>
<dbReference type="InterPro" id="IPR036397">
    <property type="entry name" value="RNaseH_sf"/>
</dbReference>
<dbReference type="RefSeq" id="WP_369084803.1">
    <property type="nucleotide sequence ID" value="NZ_JBFSHR010000054.1"/>
</dbReference>
<feature type="compositionally biased region" description="Acidic residues" evidence="1">
    <location>
        <begin position="654"/>
        <end position="665"/>
    </location>
</feature>
<dbReference type="Gene3D" id="3.30.420.10">
    <property type="entry name" value="Ribonuclease H-like superfamily/Ribonuclease H"/>
    <property type="match status" value="1"/>
</dbReference>
<gene>
    <name evidence="3" type="ORF">AB6A68_11560</name>
</gene>
<dbReference type="InterPro" id="IPR012337">
    <property type="entry name" value="RNaseH-like_sf"/>
</dbReference>
<dbReference type="PROSITE" id="PS50994">
    <property type="entry name" value="INTEGRASE"/>
    <property type="match status" value="1"/>
</dbReference>
<dbReference type="PANTHER" id="PTHR35004">
    <property type="entry name" value="TRANSPOSASE RV3428C-RELATED"/>
    <property type="match status" value="1"/>
</dbReference>
<protein>
    <submittedName>
        <fullName evidence="3">Mu transposase C-terminal domain-containing protein</fullName>
    </submittedName>
</protein>
<comment type="caution">
    <text evidence="3">The sequence shown here is derived from an EMBL/GenBank/DDBJ whole genome shotgun (WGS) entry which is preliminary data.</text>
</comment>
<evidence type="ECO:0000313" key="3">
    <source>
        <dbReference type="EMBL" id="MEX6430462.1"/>
    </source>
</evidence>
<sequence length="679" mass="75639">MLALEQYDTVRFRGEDHQVQAIAGSKVILRSLVSGKTLETTVSELLASIRVGGDGPTFAAERILDTLSDEDAKVTRFWYGHVTEIITGRNPNLPDSASPKPDYASDKSLGQRIQAKCIELSRDGIEVSQITMRRKVQALKHYGITGLIDSRKRRTSSETGRVPEEIITVVEELISSETLSSTRGKSYMVEVIAHEVALRGIIAPLPSRATLYRLLGQLGDKRHTFGSAMTRRTTANSKPVGHRPRLARFPGETVEIDSTPLDVMIILPDGEIARAELTAVIDVATRSLCSWVIKQRGTKAVDAVDLLARAMTPLPLLPGADERMALARSILADTIFLADGDPAVDIAAKPVIKPLSITVDHGKVFISDTFLRACSRLNIQVVKASPYTPTDKPHIERSFATINSLFTQCLPGYVGKNPALKGKDPTTEALLTLDQVRSLFEYWVITVYQNRPHDGLRLPLMPKKRLSPNQMYATLSEVFPQAAVAFTKDDYVGLLPVRYRTIKRDGVTNDGLRYDSPALHPYREMHSGNKLQKDKWEIRYDPYDLTSIWIRVPDKESFIEVKWVYAEYLATGFSIELLQAAKAMLTHREPTQSDILAVIKQLQNPNQCAEDSKTTTRRSTSRQGARHESRTSIEPAVRTSPEDSVASPPQKASDDEDEQTDDIESVEPYPMVGDQHSWW</sequence>
<reference evidence="3 4" key="1">
    <citation type="submission" date="2024-07" db="EMBL/GenBank/DDBJ databases">
        <title>Draft Genome Sequence of Ferrimicrobium acidiphilum Strain YE2023, Isolated from a Pulp of Bioleach Reactor.</title>
        <authorList>
            <person name="Elkina Y.A."/>
            <person name="Bulaeva A.G."/>
            <person name="Beletsky A.V."/>
            <person name="Mardanov A.V."/>
        </authorList>
    </citation>
    <scope>NUCLEOTIDE SEQUENCE [LARGE SCALE GENOMIC DNA]</scope>
    <source>
        <strain evidence="3 4">YE2023</strain>
    </source>
</reference>